<evidence type="ECO:0000313" key="4">
    <source>
        <dbReference type="EMBL" id="QWQ36649.1"/>
    </source>
</evidence>
<dbReference type="RefSeq" id="WP_207348458.1">
    <property type="nucleotide sequence ID" value="NZ_CP076456.1"/>
</dbReference>
<evidence type="ECO:0000256" key="2">
    <source>
        <dbReference type="SAM" id="MobiDB-lite"/>
    </source>
</evidence>
<dbReference type="NCBIfam" id="TIGR02100">
    <property type="entry name" value="glgX_debranch"/>
    <property type="match status" value="1"/>
</dbReference>
<dbReference type="InterPro" id="IPR017853">
    <property type="entry name" value="GH"/>
</dbReference>
<evidence type="ECO:0000259" key="3">
    <source>
        <dbReference type="SMART" id="SM00642"/>
    </source>
</evidence>
<feature type="domain" description="Glycosyl hydrolase family 13 catalytic" evidence="3">
    <location>
        <begin position="161"/>
        <end position="577"/>
    </location>
</feature>
<protein>
    <submittedName>
        <fullName evidence="4">Glycogen debranching protein GlgX</fullName>
    </submittedName>
</protein>
<dbReference type="GO" id="GO:0004135">
    <property type="term" value="F:amylo-alpha-1,6-glucosidase activity"/>
    <property type="evidence" value="ECO:0007669"/>
    <property type="project" value="InterPro"/>
</dbReference>
<feature type="region of interest" description="Disordered" evidence="2">
    <location>
        <begin position="475"/>
        <end position="504"/>
    </location>
</feature>
<feature type="compositionally biased region" description="Basic and acidic residues" evidence="2">
    <location>
        <begin position="475"/>
        <end position="487"/>
    </location>
</feature>
<dbReference type="InterPro" id="IPR006047">
    <property type="entry name" value="GH13_cat_dom"/>
</dbReference>
<organism evidence="4 5">
    <name type="scientific">Arthrobacter sunyaminii</name>
    <dbReference type="NCBI Taxonomy" id="2816859"/>
    <lineage>
        <taxon>Bacteria</taxon>
        <taxon>Bacillati</taxon>
        <taxon>Actinomycetota</taxon>
        <taxon>Actinomycetes</taxon>
        <taxon>Micrococcales</taxon>
        <taxon>Micrococcaceae</taxon>
        <taxon>Arthrobacter</taxon>
    </lineage>
</organism>
<dbReference type="AlphaFoldDB" id="A0A975S6D3"/>
<name>A0A975S6D3_9MICC</name>
<reference evidence="4" key="1">
    <citation type="submission" date="2021-06" db="EMBL/GenBank/DDBJ databases">
        <title>Novel species in genus Arthrobacter.</title>
        <authorList>
            <person name="Zhang G."/>
        </authorList>
    </citation>
    <scope>NUCLEOTIDE SEQUENCE</scope>
    <source>
        <strain evidence="4">Zg-ZUI122</strain>
    </source>
</reference>
<sequence>MADLTSIKQGQAAARRVSRPFPLGVRNSVPGVDEVPGTANVSVYAPGLTGVEIHFERAPGDWSSAPLGESVAGIHHGRVSGLSYGSRYGFWPAGKELPGRPGSFQLLLDPYGRGIDEVPHPDGVPLFFSVHVDPSFDWGGARQPHIPWRDTVIYEAHVRGQTMLHPDIPEELRGTYAGMGHPVMVNHFKELGITAVELLPVHFHTDEAHLRELNLTNYWGYNTLGFFAPHTAYATKAAQAAGPKAVQDEVKTMIKSLHEAGLEIILDVVYNHTAEGTKDQPALSWRGLGDKQYYRHDGEGRYLDTTGCGNTLDFSQPRVIQMALDSLRHWVQDYQVDGFRFDLAPALCRDEDGRFDRRHPFLVAVAADPVLQGIKLIAEPWDIGPDGWQTGNFPPGWAEWNDRFRDTTRDFWLRDQAALDAGGMGSSVARIAGSLAGSAEVFAGSGRTALSSINMVTAHDGFTLADLTSYELKHNEANGEDNRDGSSENRSYNHGVEGPTPDGDVLARRAQSARNIMATLLMSLGIPMITAGDELGRTQQGNNNSYCQDSPLTWLDWNLDEGGRRMLATTRTLLRLRHEFLASQPYRFPADANEASLLWFDVFGQPMALDRWEDPSSRVVQLLVSSRNGMLKGLMVLNGSLEDTGFTLPEAQALEGSGAARDENHSYELLLSTAADAQERTGLRLRGGEKDILPANSVSLYRA</sequence>
<comment type="similarity">
    <text evidence="1">Belongs to the glycosyl hydrolase 13 family.</text>
</comment>
<dbReference type="KEGG" id="asun:KG104_02185"/>
<accession>A0A975S6D3</accession>
<dbReference type="SMART" id="SM00642">
    <property type="entry name" value="Aamy"/>
    <property type="match status" value="1"/>
</dbReference>
<dbReference type="InterPro" id="IPR011837">
    <property type="entry name" value="Glycogen_debranch_GlgX"/>
</dbReference>
<dbReference type="SUPFAM" id="SSF81296">
    <property type="entry name" value="E set domains"/>
    <property type="match status" value="1"/>
</dbReference>
<dbReference type="CDD" id="cd11326">
    <property type="entry name" value="AmyAc_Glg_debranch"/>
    <property type="match status" value="1"/>
</dbReference>
<dbReference type="InterPro" id="IPR014756">
    <property type="entry name" value="Ig_E-set"/>
</dbReference>
<keyword evidence="5" id="KW-1185">Reference proteome</keyword>
<dbReference type="SUPFAM" id="SSF51011">
    <property type="entry name" value="Glycosyl hydrolase domain"/>
    <property type="match status" value="1"/>
</dbReference>
<dbReference type="EMBL" id="CP076456">
    <property type="protein sequence ID" value="QWQ36649.1"/>
    <property type="molecule type" value="Genomic_DNA"/>
</dbReference>
<dbReference type="SUPFAM" id="SSF51445">
    <property type="entry name" value="(Trans)glycosidases"/>
    <property type="match status" value="1"/>
</dbReference>
<gene>
    <name evidence="4" type="primary">glgX</name>
    <name evidence="4" type="ORF">KG104_02185</name>
</gene>
<dbReference type="Proteomes" id="UP000680588">
    <property type="component" value="Chromosome"/>
</dbReference>
<dbReference type="InterPro" id="IPR013783">
    <property type="entry name" value="Ig-like_fold"/>
</dbReference>
<dbReference type="Gene3D" id="3.20.20.80">
    <property type="entry name" value="Glycosidases"/>
    <property type="match status" value="1"/>
</dbReference>
<evidence type="ECO:0000313" key="5">
    <source>
        <dbReference type="Proteomes" id="UP000680588"/>
    </source>
</evidence>
<evidence type="ECO:0000256" key="1">
    <source>
        <dbReference type="ARBA" id="ARBA00008061"/>
    </source>
</evidence>
<dbReference type="PANTHER" id="PTHR43002">
    <property type="entry name" value="GLYCOGEN DEBRANCHING ENZYME"/>
    <property type="match status" value="1"/>
</dbReference>
<dbReference type="Gene3D" id="2.60.40.10">
    <property type="entry name" value="Immunoglobulins"/>
    <property type="match status" value="1"/>
</dbReference>
<dbReference type="GO" id="GO:0005980">
    <property type="term" value="P:glycogen catabolic process"/>
    <property type="evidence" value="ECO:0007669"/>
    <property type="project" value="InterPro"/>
</dbReference>
<proteinExistence type="inferred from homology"/>